<feature type="binding site" evidence="1">
    <location>
        <position position="53"/>
    </location>
    <ligand>
        <name>Zn(2+)</name>
        <dbReference type="ChEBI" id="CHEBI:29105"/>
    </ligand>
</feature>
<dbReference type="Gene3D" id="6.20.220.10">
    <property type="entry name" value="ClpX chaperone, C4-type zinc finger domain"/>
    <property type="match status" value="1"/>
</dbReference>
<feature type="binding site" evidence="1">
    <location>
        <position position="31"/>
    </location>
    <ligand>
        <name>Zn(2+)</name>
        <dbReference type="ChEBI" id="CHEBI:29105"/>
    </ligand>
</feature>
<keyword evidence="1" id="KW-0862">Zinc</keyword>
<proteinExistence type="inferred from homology"/>
<dbReference type="GO" id="GO:0006457">
    <property type="term" value="P:protein folding"/>
    <property type="evidence" value="ECO:0007669"/>
    <property type="project" value="UniProtKB-UniRule"/>
</dbReference>
<evidence type="ECO:0000313" key="3">
    <source>
        <dbReference type="EMBL" id="QEU10495.1"/>
    </source>
</evidence>
<evidence type="ECO:0000256" key="1">
    <source>
        <dbReference type="PROSITE-ProRule" id="PRU01250"/>
    </source>
</evidence>
<feature type="binding site" evidence="1">
    <location>
        <position position="50"/>
    </location>
    <ligand>
        <name>Zn(2+)</name>
        <dbReference type="ChEBI" id="CHEBI:29105"/>
    </ligand>
</feature>
<feature type="binding site" evidence="1">
    <location>
        <position position="28"/>
    </location>
    <ligand>
        <name>Zn(2+)</name>
        <dbReference type="ChEBI" id="CHEBI:29105"/>
    </ligand>
</feature>
<dbReference type="Proteomes" id="UP000324507">
    <property type="component" value="Chromosome"/>
</dbReference>
<dbReference type="SUPFAM" id="SSF57716">
    <property type="entry name" value="Glucocorticoid receptor-like (DNA-binding domain)"/>
    <property type="match status" value="1"/>
</dbReference>
<comment type="similarity">
    <text evidence="1">Belongs to the ClpX chaperone family.</text>
</comment>
<protein>
    <recommendedName>
        <fullName evidence="2">ClpX-type ZB domain-containing protein</fullName>
    </recommendedName>
</protein>
<evidence type="ECO:0000259" key="2">
    <source>
        <dbReference type="PROSITE" id="PS51902"/>
    </source>
</evidence>
<reference evidence="3 4" key="1">
    <citation type="submission" date="2019-09" db="EMBL/GenBank/DDBJ databases">
        <title>FDA dAtabase for Regulatory Grade micrObial Sequences (FDA-ARGOS): Supporting development and validation of Infectious Disease Dx tests.</title>
        <authorList>
            <person name="Sciortino C."/>
            <person name="Tallon L."/>
            <person name="Sadzewicz L."/>
            <person name="Vavikolanu K."/>
            <person name="Mehta A."/>
            <person name="Aluvathingal J."/>
            <person name="Nadendla S."/>
            <person name="Nandy P."/>
            <person name="Geyer C."/>
            <person name="Yan Y."/>
            <person name="Sichtig H."/>
        </authorList>
    </citation>
    <scope>NUCLEOTIDE SEQUENCE [LARGE SCALE GENOMIC DNA]</scope>
    <source>
        <strain evidence="3 4">FDAARGOS_643</strain>
    </source>
</reference>
<dbReference type="PROSITE" id="PS51902">
    <property type="entry name" value="CLPX_ZB"/>
    <property type="match status" value="1"/>
</dbReference>
<keyword evidence="1" id="KW-0143">Chaperone</keyword>
<accession>A0A5P2QWZ2</accession>
<organism evidence="3 4">
    <name type="scientific">Paracoccus yeei</name>
    <dbReference type="NCBI Taxonomy" id="147645"/>
    <lineage>
        <taxon>Bacteria</taxon>
        <taxon>Pseudomonadati</taxon>
        <taxon>Pseudomonadota</taxon>
        <taxon>Alphaproteobacteria</taxon>
        <taxon>Rhodobacterales</taxon>
        <taxon>Paracoccaceae</taxon>
        <taxon>Paracoccus</taxon>
    </lineage>
</organism>
<dbReference type="GO" id="GO:0008270">
    <property type="term" value="F:zinc ion binding"/>
    <property type="evidence" value="ECO:0007669"/>
    <property type="project" value="UniProtKB-UniRule"/>
</dbReference>
<feature type="domain" description="ClpX-type ZB" evidence="2">
    <location>
        <begin position="16"/>
        <end position="69"/>
    </location>
</feature>
<keyword evidence="1" id="KW-0479">Metal-binding</keyword>
<dbReference type="InterPro" id="IPR059188">
    <property type="entry name" value="Znf_CLPX-like"/>
</dbReference>
<dbReference type="InterPro" id="IPR038366">
    <property type="entry name" value="Znf_CppX_C4_sf"/>
</dbReference>
<evidence type="ECO:0000313" key="4">
    <source>
        <dbReference type="Proteomes" id="UP000324507"/>
    </source>
</evidence>
<gene>
    <name evidence="3" type="ORF">FOB51_12520</name>
</gene>
<dbReference type="EMBL" id="CP044081">
    <property type="protein sequence ID" value="QEU10495.1"/>
    <property type="molecule type" value="Genomic_DNA"/>
</dbReference>
<dbReference type="Pfam" id="PF06689">
    <property type="entry name" value="zf-C4_ClpX"/>
    <property type="match status" value="1"/>
</dbReference>
<sequence length="72" mass="7951">MVRELRSKREAAEVPREPNQGKVATLYCSFCGKSQHDVRKLIAGQNVCICNECIAVCVDICINDKPSNEPAT</sequence>
<dbReference type="GO" id="GO:0046983">
    <property type="term" value="F:protein dimerization activity"/>
    <property type="evidence" value="ECO:0007669"/>
    <property type="project" value="UniProtKB-UniRule"/>
</dbReference>
<dbReference type="InterPro" id="IPR010603">
    <property type="entry name" value="Znf_CppX_C4"/>
</dbReference>
<dbReference type="GO" id="GO:0051082">
    <property type="term" value="F:unfolded protein binding"/>
    <property type="evidence" value="ECO:0007669"/>
    <property type="project" value="UniProtKB-UniRule"/>
</dbReference>
<name>A0A5P2QWZ2_9RHOB</name>
<dbReference type="SMART" id="SM00994">
    <property type="entry name" value="zf-C4_ClpX"/>
    <property type="match status" value="1"/>
</dbReference>
<dbReference type="AlphaFoldDB" id="A0A5P2QWZ2"/>